<dbReference type="AlphaFoldDB" id="A0A7Y4L9K6"/>
<keyword evidence="3 6" id="KW-0808">Transferase</keyword>
<evidence type="ECO:0000313" key="8">
    <source>
        <dbReference type="EMBL" id="NOL45881.1"/>
    </source>
</evidence>
<dbReference type="InterPro" id="IPR029063">
    <property type="entry name" value="SAM-dependent_MTases_sf"/>
</dbReference>
<evidence type="ECO:0000256" key="3">
    <source>
        <dbReference type="ARBA" id="ARBA00022679"/>
    </source>
</evidence>
<dbReference type="InterPro" id="IPR031303">
    <property type="entry name" value="C5_meth_CS"/>
</dbReference>
<dbReference type="Proteomes" id="UP000553957">
    <property type="component" value="Unassembled WGS sequence"/>
</dbReference>
<dbReference type="GO" id="GO:0032259">
    <property type="term" value="P:methylation"/>
    <property type="evidence" value="ECO:0007669"/>
    <property type="project" value="UniProtKB-KW"/>
</dbReference>
<gene>
    <name evidence="7" type="ORF">HNR71_000058</name>
    <name evidence="8" type="ORF">HPO96_37115</name>
</gene>
<dbReference type="RefSeq" id="WP_171679179.1">
    <property type="nucleotide sequence ID" value="NZ_BAAAGT010000022.1"/>
</dbReference>
<dbReference type="GO" id="GO:0009307">
    <property type="term" value="P:DNA restriction-modification system"/>
    <property type="evidence" value="ECO:0007669"/>
    <property type="project" value="UniProtKB-KW"/>
</dbReference>
<proteinExistence type="inferred from homology"/>
<comment type="similarity">
    <text evidence="6">Belongs to the class I-like SAM-binding methyltransferase superfamily. C5-methyltransferase family.</text>
</comment>
<evidence type="ECO:0000256" key="2">
    <source>
        <dbReference type="ARBA" id="ARBA00022603"/>
    </source>
</evidence>
<dbReference type="Pfam" id="PF00145">
    <property type="entry name" value="DNA_methylase"/>
    <property type="match status" value="2"/>
</dbReference>
<dbReference type="PANTHER" id="PTHR10629:SF52">
    <property type="entry name" value="DNA (CYTOSINE-5)-METHYLTRANSFERASE 1"/>
    <property type="match status" value="1"/>
</dbReference>
<organism evidence="8 9">
    <name type="scientific">Kribbella sandramycini</name>
    <dbReference type="NCBI Taxonomy" id="60450"/>
    <lineage>
        <taxon>Bacteria</taxon>
        <taxon>Bacillati</taxon>
        <taxon>Actinomycetota</taxon>
        <taxon>Actinomycetes</taxon>
        <taxon>Propionibacteriales</taxon>
        <taxon>Kribbellaceae</taxon>
        <taxon>Kribbella</taxon>
    </lineage>
</organism>
<keyword evidence="2 6" id="KW-0489">Methyltransferase</keyword>
<dbReference type="GO" id="GO:0003677">
    <property type="term" value="F:DNA binding"/>
    <property type="evidence" value="ECO:0007669"/>
    <property type="project" value="TreeGrafter"/>
</dbReference>
<dbReference type="Gene3D" id="3.40.50.150">
    <property type="entry name" value="Vaccinia Virus protein VP39"/>
    <property type="match status" value="1"/>
</dbReference>
<dbReference type="GO" id="GO:0003886">
    <property type="term" value="F:DNA (cytosine-5-)-methyltransferase activity"/>
    <property type="evidence" value="ECO:0007669"/>
    <property type="project" value="UniProtKB-EC"/>
</dbReference>
<dbReference type="EMBL" id="JABJRC010000018">
    <property type="protein sequence ID" value="NOL45881.1"/>
    <property type="molecule type" value="Genomic_DNA"/>
</dbReference>
<dbReference type="PANTHER" id="PTHR10629">
    <property type="entry name" value="CYTOSINE-SPECIFIC METHYLTRANSFERASE"/>
    <property type="match status" value="1"/>
</dbReference>
<dbReference type="PROSITE" id="PS51679">
    <property type="entry name" value="SAM_MT_C5"/>
    <property type="match status" value="1"/>
</dbReference>
<reference evidence="7 10" key="2">
    <citation type="submission" date="2020-08" db="EMBL/GenBank/DDBJ databases">
        <title>Sequencing the genomes of 1000 actinobacteria strains.</title>
        <authorList>
            <person name="Klenk H.-P."/>
        </authorList>
    </citation>
    <scope>NUCLEOTIDE SEQUENCE [LARGE SCALE GENOMIC DNA]</scope>
    <source>
        <strain evidence="7 10">DSM 15626</strain>
    </source>
</reference>
<evidence type="ECO:0000313" key="7">
    <source>
        <dbReference type="EMBL" id="MBB6564421.1"/>
    </source>
</evidence>
<evidence type="ECO:0000256" key="1">
    <source>
        <dbReference type="ARBA" id="ARBA00011975"/>
    </source>
</evidence>
<name>A0A7Y4L9K6_9ACTN</name>
<dbReference type="EC" id="2.1.1.37" evidence="1"/>
<sequence length="425" mass="46575">MPHFDAEVVDLCGGPGGWDHAATTQLGMDVTGIEADPSACETRNAAGLHTIQDDIRNYSAKDFPKATGLIASPPCPTFSIAGKGAGRAAMEAVLGGVRSLAAREHTKYEVIADDTTTLVLEPLRWLIEAHDWGRPFEWIALEQVPPVLPIWEAYAEVLRELGYSVATGNLQAEQYGVPQTRKRAILVARRGVDVALPTPTHSKYHNRTPDRLDVGVKKWVSMAEAISWGMTHRPYPTVAAGTAAGGADPQMIGGSGARKTIANERAEGRWIEKAWDPTDLVGFARQADRDDVITLNGNDYRARDLRDADKPAFVVTEKSRSWSRWQYVNGNQAKSARRDLDQPAPTVHFGARLNAVVWENAVLDESQREREQVRVSVQEAAVLQSFPPDYPWRGSRTKQFQQVGNAIPPVMAQAILSAVTGRETA</sequence>
<feature type="active site" evidence="6">
    <location>
        <position position="75"/>
    </location>
</feature>
<evidence type="ECO:0000256" key="5">
    <source>
        <dbReference type="ARBA" id="ARBA00022747"/>
    </source>
</evidence>
<reference evidence="8 9" key="1">
    <citation type="submission" date="2020-05" db="EMBL/GenBank/DDBJ databases">
        <title>Genome sequence of Kribbella sandramycini ATCC 39419.</title>
        <authorList>
            <person name="Maclea K.S."/>
            <person name="Fair J.L."/>
        </authorList>
    </citation>
    <scope>NUCLEOTIDE SEQUENCE [LARGE SCALE GENOMIC DNA]</scope>
    <source>
        <strain evidence="8 9">ATCC 39419</strain>
    </source>
</reference>
<dbReference type="InterPro" id="IPR001525">
    <property type="entry name" value="C5_MeTfrase"/>
</dbReference>
<dbReference type="Gene3D" id="3.90.120.10">
    <property type="entry name" value="DNA Methylase, subunit A, domain 2"/>
    <property type="match status" value="1"/>
</dbReference>
<dbReference type="SUPFAM" id="SSF53335">
    <property type="entry name" value="S-adenosyl-L-methionine-dependent methyltransferases"/>
    <property type="match status" value="1"/>
</dbReference>
<dbReference type="Proteomes" id="UP000534306">
    <property type="component" value="Unassembled WGS sequence"/>
</dbReference>
<protein>
    <recommendedName>
        <fullName evidence="1">DNA (cytosine-5-)-methyltransferase</fullName>
        <ecNumber evidence="1">2.1.1.37</ecNumber>
    </recommendedName>
</protein>
<evidence type="ECO:0000256" key="4">
    <source>
        <dbReference type="ARBA" id="ARBA00022691"/>
    </source>
</evidence>
<dbReference type="PROSITE" id="PS00095">
    <property type="entry name" value="C5_MTASE_2"/>
    <property type="match status" value="1"/>
</dbReference>
<keyword evidence="9" id="KW-1185">Reference proteome</keyword>
<accession>A0A7Y4L9K6</accession>
<keyword evidence="4 6" id="KW-0949">S-adenosyl-L-methionine</keyword>
<comment type="caution">
    <text evidence="8">The sequence shown here is derived from an EMBL/GenBank/DDBJ whole genome shotgun (WGS) entry which is preliminary data.</text>
</comment>
<keyword evidence="5" id="KW-0680">Restriction system</keyword>
<dbReference type="GO" id="GO:0044027">
    <property type="term" value="P:negative regulation of gene expression via chromosomal CpG island methylation"/>
    <property type="evidence" value="ECO:0007669"/>
    <property type="project" value="TreeGrafter"/>
</dbReference>
<dbReference type="EMBL" id="JACHKF010000001">
    <property type="protein sequence ID" value="MBB6564421.1"/>
    <property type="molecule type" value="Genomic_DNA"/>
</dbReference>
<evidence type="ECO:0000313" key="9">
    <source>
        <dbReference type="Proteomes" id="UP000534306"/>
    </source>
</evidence>
<evidence type="ECO:0000313" key="10">
    <source>
        <dbReference type="Proteomes" id="UP000553957"/>
    </source>
</evidence>
<dbReference type="InterPro" id="IPR050390">
    <property type="entry name" value="C5-Methyltransferase"/>
</dbReference>
<evidence type="ECO:0000256" key="6">
    <source>
        <dbReference type="PROSITE-ProRule" id="PRU01016"/>
    </source>
</evidence>